<evidence type="ECO:0000256" key="1">
    <source>
        <dbReference type="SAM" id="MobiDB-lite"/>
    </source>
</evidence>
<reference evidence="2 3" key="1">
    <citation type="submission" date="2014-04" db="EMBL/GenBank/DDBJ databases">
        <title>Evolutionary Origins and Diversification of the Mycorrhizal Mutualists.</title>
        <authorList>
            <consortium name="DOE Joint Genome Institute"/>
            <consortium name="Mycorrhizal Genomics Consortium"/>
            <person name="Kohler A."/>
            <person name="Kuo A."/>
            <person name="Nagy L.G."/>
            <person name="Floudas D."/>
            <person name="Copeland A."/>
            <person name="Barry K.W."/>
            <person name="Cichocki N."/>
            <person name="Veneault-Fourrey C."/>
            <person name="LaButti K."/>
            <person name="Lindquist E.A."/>
            <person name="Lipzen A."/>
            <person name="Lundell T."/>
            <person name="Morin E."/>
            <person name="Murat C."/>
            <person name="Riley R."/>
            <person name="Ohm R."/>
            <person name="Sun H."/>
            <person name="Tunlid A."/>
            <person name="Henrissat B."/>
            <person name="Grigoriev I.V."/>
            <person name="Hibbett D.S."/>
            <person name="Martin F."/>
        </authorList>
    </citation>
    <scope>NUCLEOTIDE SEQUENCE [LARGE SCALE GENOMIC DNA]</scope>
    <source>
        <strain evidence="2 3">Koide BX008</strain>
    </source>
</reference>
<sequence>MTLLSEEYIIFGVLETRTVPSLVVVDFVSGPPEPQRLCDVKHAFTFYFPPFAQKASIIDVDVRSDPSPSWAPNSELPVPFFTSRHHRIYVITILVAPNGIMIEPKTLQFFALGKFFISLTRKFADQVPAYIDWPAWGPKGTRMLVFPYRVEWFTRYVYGSRYVTTNGRVGLGDEHVYIYEFNQTMVRWKKRNITNDTTSADTGTTTESAEDPTKADNLKSAQRCVIVTAPSRFADREIFQVEVETKLGYCMTLWEIPQEWRPRSVMCSEDGIVIVVSQQVRGKCNRPLIRST</sequence>
<name>A0A0C2SE68_AMAMK</name>
<gene>
    <name evidence="2" type="ORF">M378DRAFT_180091</name>
</gene>
<organism evidence="2 3">
    <name type="scientific">Amanita muscaria (strain Koide BX008)</name>
    <dbReference type="NCBI Taxonomy" id="946122"/>
    <lineage>
        <taxon>Eukaryota</taxon>
        <taxon>Fungi</taxon>
        <taxon>Dikarya</taxon>
        <taxon>Basidiomycota</taxon>
        <taxon>Agaricomycotina</taxon>
        <taxon>Agaricomycetes</taxon>
        <taxon>Agaricomycetidae</taxon>
        <taxon>Agaricales</taxon>
        <taxon>Pluteineae</taxon>
        <taxon>Amanitaceae</taxon>
        <taxon>Amanita</taxon>
    </lineage>
</organism>
<dbReference type="Proteomes" id="UP000054549">
    <property type="component" value="Unassembled WGS sequence"/>
</dbReference>
<protein>
    <submittedName>
        <fullName evidence="2">Uncharacterized protein</fullName>
    </submittedName>
</protein>
<keyword evidence="3" id="KW-1185">Reference proteome</keyword>
<dbReference type="OrthoDB" id="3174109at2759"/>
<feature type="region of interest" description="Disordered" evidence="1">
    <location>
        <begin position="196"/>
        <end position="215"/>
    </location>
</feature>
<evidence type="ECO:0000313" key="3">
    <source>
        <dbReference type="Proteomes" id="UP000054549"/>
    </source>
</evidence>
<dbReference type="EMBL" id="KN818285">
    <property type="protein sequence ID" value="KIL61350.1"/>
    <property type="molecule type" value="Genomic_DNA"/>
</dbReference>
<proteinExistence type="predicted"/>
<evidence type="ECO:0000313" key="2">
    <source>
        <dbReference type="EMBL" id="KIL61350.1"/>
    </source>
</evidence>
<feature type="compositionally biased region" description="Low complexity" evidence="1">
    <location>
        <begin position="196"/>
        <end position="207"/>
    </location>
</feature>
<dbReference type="HOGENOM" id="CLU_980584_0_0_1"/>
<dbReference type="InParanoid" id="A0A0C2SE68"/>
<dbReference type="STRING" id="946122.A0A0C2SE68"/>
<dbReference type="AlphaFoldDB" id="A0A0C2SE68"/>
<accession>A0A0C2SE68</accession>